<dbReference type="InterPro" id="IPR027417">
    <property type="entry name" value="P-loop_NTPase"/>
</dbReference>
<dbReference type="PANTHER" id="PTHR23117">
    <property type="entry name" value="GUANYLATE KINASE-RELATED"/>
    <property type="match status" value="1"/>
</dbReference>
<evidence type="ECO:0000259" key="7">
    <source>
        <dbReference type="PROSITE" id="PS50052"/>
    </source>
</evidence>
<comment type="pathway">
    <text evidence="2 6">Metabolic intermediate biosynthesis; 5-phospho-alpha-D-ribose 1-diphosphate biosynthesis; 5-phospho-alpha-D-ribose 1-diphosphate from D-ribose 5-phosphate (route II): step 3/3.</text>
</comment>
<keyword evidence="4 6" id="KW-0547">Nucleotide-binding</keyword>
<dbReference type="Pfam" id="PF00625">
    <property type="entry name" value="Guanylate_kin"/>
    <property type="match status" value="1"/>
</dbReference>
<dbReference type="SUPFAM" id="SSF52540">
    <property type="entry name" value="P-loop containing nucleoside triphosphate hydrolases"/>
    <property type="match status" value="1"/>
</dbReference>
<reference evidence="9" key="1">
    <citation type="submission" date="2017-12" db="EMBL/GenBank/DDBJ databases">
        <title>Draft genome sequence of Telmatospirillum siberiense 26-4b1T, an acidotolerant peatland alphaproteobacterium potentially involved in sulfur cycling.</title>
        <authorList>
            <person name="Hausmann B."/>
            <person name="Pjevac P."/>
            <person name="Schreck K."/>
            <person name="Herbold C.W."/>
            <person name="Daims H."/>
            <person name="Wagner M."/>
            <person name="Pester M."/>
            <person name="Loy A."/>
        </authorList>
    </citation>
    <scope>NUCLEOTIDE SEQUENCE [LARGE SCALE GENOMIC DNA]</scope>
    <source>
        <strain evidence="9">26-4b1</strain>
    </source>
</reference>
<organism evidence="8 9">
    <name type="scientific">Telmatospirillum siberiense</name>
    <dbReference type="NCBI Taxonomy" id="382514"/>
    <lineage>
        <taxon>Bacteria</taxon>
        <taxon>Pseudomonadati</taxon>
        <taxon>Pseudomonadota</taxon>
        <taxon>Alphaproteobacteria</taxon>
        <taxon>Rhodospirillales</taxon>
        <taxon>Rhodospirillaceae</taxon>
        <taxon>Telmatospirillum</taxon>
    </lineage>
</organism>
<dbReference type="NCBIfam" id="TIGR02322">
    <property type="entry name" value="phosphon_PhnN"/>
    <property type="match status" value="1"/>
</dbReference>
<evidence type="ECO:0000256" key="4">
    <source>
        <dbReference type="ARBA" id="ARBA00022741"/>
    </source>
</evidence>
<dbReference type="AlphaFoldDB" id="A0A2N3Q157"/>
<name>A0A2N3Q157_9PROT</name>
<dbReference type="PANTHER" id="PTHR23117:SF8">
    <property type="entry name" value="RIBOSE 1,5-BISPHOSPHATE PHOSPHOKINASE PHNN"/>
    <property type="match status" value="1"/>
</dbReference>
<dbReference type="GO" id="GO:0019634">
    <property type="term" value="P:organic phosphonate metabolic process"/>
    <property type="evidence" value="ECO:0007669"/>
    <property type="project" value="UniProtKB-UniRule"/>
</dbReference>
<feature type="domain" description="Guanylate kinase-like" evidence="7">
    <location>
        <begin position="4"/>
        <end position="180"/>
    </location>
</feature>
<dbReference type="Gene3D" id="3.40.50.300">
    <property type="entry name" value="P-loop containing nucleotide triphosphate hydrolases"/>
    <property type="match status" value="1"/>
</dbReference>
<dbReference type="OrthoDB" id="341217at2"/>
<comment type="function">
    <text evidence="6">Catalyzes the phosphorylation of ribose 1,5-bisphosphate to 5-phospho-D-ribosyl alpha-1-diphosphate (PRPP).</text>
</comment>
<dbReference type="RefSeq" id="WP_101248619.1">
    <property type="nucleotide sequence ID" value="NZ_PIUM01000001.1"/>
</dbReference>
<dbReference type="EMBL" id="PIUM01000001">
    <property type="protein sequence ID" value="PKU26389.1"/>
    <property type="molecule type" value="Genomic_DNA"/>
</dbReference>
<evidence type="ECO:0000256" key="3">
    <source>
        <dbReference type="ARBA" id="ARBA00022679"/>
    </source>
</evidence>
<evidence type="ECO:0000256" key="2">
    <source>
        <dbReference type="ARBA" id="ARBA00005069"/>
    </source>
</evidence>
<feature type="binding site" evidence="6">
    <location>
        <begin position="11"/>
        <end position="18"/>
    </location>
    <ligand>
        <name>ATP</name>
        <dbReference type="ChEBI" id="CHEBI:30616"/>
    </ligand>
</feature>
<comment type="similarity">
    <text evidence="6">Belongs to the ribose 1,5-bisphosphokinase family.</text>
</comment>
<dbReference type="UniPathway" id="UPA00087">
    <property type="reaction ID" value="UER00175"/>
</dbReference>
<evidence type="ECO:0000313" key="9">
    <source>
        <dbReference type="Proteomes" id="UP000233293"/>
    </source>
</evidence>
<dbReference type="PROSITE" id="PS50052">
    <property type="entry name" value="GUANYLATE_KINASE_2"/>
    <property type="match status" value="1"/>
</dbReference>
<accession>A0A2N3Q157</accession>
<comment type="caution">
    <text evidence="8">The sequence shown here is derived from an EMBL/GenBank/DDBJ whole genome shotgun (WGS) entry which is preliminary data.</text>
</comment>
<proteinExistence type="inferred from homology"/>
<dbReference type="GO" id="GO:0005829">
    <property type="term" value="C:cytosol"/>
    <property type="evidence" value="ECO:0007669"/>
    <property type="project" value="TreeGrafter"/>
</dbReference>
<dbReference type="SMART" id="SM00072">
    <property type="entry name" value="GuKc"/>
    <property type="match status" value="1"/>
</dbReference>
<evidence type="ECO:0000256" key="5">
    <source>
        <dbReference type="ARBA" id="ARBA00022840"/>
    </source>
</evidence>
<comment type="catalytic activity">
    <reaction evidence="1 6">
        <text>alpha-D-ribose 1,5-bisphosphate + ATP = 5-phospho-alpha-D-ribose 1-diphosphate + ADP</text>
        <dbReference type="Rhea" id="RHEA:20109"/>
        <dbReference type="ChEBI" id="CHEBI:30616"/>
        <dbReference type="ChEBI" id="CHEBI:58017"/>
        <dbReference type="ChEBI" id="CHEBI:68688"/>
        <dbReference type="ChEBI" id="CHEBI:456216"/>
        <dbReference type="EC" id="2.7.4.23"/>
    </reaction>
</comment>
<sequence length="184" mass="19429">MMTAPLILVVGPSGAGKDALMEGARQRLAEEGRFHFVRRVVTRPASAGGEDHQSVTSAEFREIEAGNGFLLSWDAHGLSYGIPRTIEAFRHAGLAVVANVSRSVVEKAREELAPVGVVVVTASSAVLAARLAKRGRETAADIRRRLERAAAPLPAGGDVSTVVNDDGLEEGVARFIGALRGFHP</sequence>
<gene>
    <name evidence="6 8" type="primary">phnN</name>
    <name evidence="8" type="ORF">CWS72_00615</name>
</gene>
<dbReference type="EC" id="2.7.4.23" evidence="6"/>
<dbReference type="InterPro" id="IPR012699">
    <property type="entry name" value="PhnN"/>
</dbReference>
<dbReference type="GO" id="GO:0006015">
    <property type="term" value="P:5-phosphoribose 1-diphosphate biosynthetic process"/>
    <property type="evidence" value="ECO:0007669"/>
    <property type="project" value="UniProtKB-UniRule"/>
</dbReference>
<keyword evidence="5 6" id="KW-0067">ATP-binding</keyword>
<dbReference type="HAMAP" id="MF_00836">
    <property type="entry name" value="PhnN"/>
    <property type="match status" value="1"/>
</dbReference>
<dbReference type="GO" id="GO:0005524">
    <property type="term" value="F:ATP binding"/>
    <property type="evidence" value="ECO:0007669"/>
    <property type="project" value="UniProtKB-KW"/>
</dbReference>
<evidence type="ECO:0000313" key="8">
    <source>
        <dbReference type="EMBL" id="PKU26389.1"/>
    </source>
</evidence>
<dbReference type="InterPro" id="IPR008144">
    <property type="entry name" value="Guanylate_kin-like_dom"/>
</dbReference>
<dbReference type="Proteomes" id="UP000233293">
    <property type="component" value="Unassembled WGS sequence"/>
</dbReference>
<dbReference type="GO" id="GO:0033863">
    <property type="term" value="F:ribose 1,5-bisphosphate phosphokinase activity"/>
    <property type="evidence" value="ECO:0007669"/>
    <property type="project" value="UniProtKB-UniRule"/>
</dbReference>
<evidence type="ECO:0000256" key="1">
    <source>
        <dbReference type="ARBA" id="ARBA00000373"/>
    </source>
</evidence>
<keyword evidence="8" id="KW-0418">Kinase</keyword>
<keyword evidence="3 6" id="KW-0808">Transferase</keyword>
<keyword evidence="9" id="KW-1185">Reference proteome</keyword>
<protein>
    <recommendedName>
        <fullName evidence="6">Ribose 1,5-bisphosphate phosphokinase PhnN</fullName>
        <ecNumber evidence="6">2.7.4.23</ecNumber>
    </recommendedName>
    <alternativeName>
        <fullName evidence="6">Ribose 1,5-bisphosphokinase</fullName>
    </alternativeName>
</protein>
<dbReference type="InterPro" id="IPR008145">
    <property type="entry name" value="GK/Ca_channel_bsu"/>
</dbReference>
<evidence type="ECO:0000256" key="6">
    <source>
        <dbReference type="HAMAP-Rule" id="MF_00836"/>
    </source>
</evidence>